<dbReference type="InterPro" id="IPR023908">
    <property type="entry name" value="xxxLxxG_rpt"/>
</dbReference>
<dbReference type="PROSITE" id="PS51257">
    <property type="entry name" value="PROKAR_LIPOPROTEIN"/>
    <property type="match status" value="1"/>
</dbReference>
<dbReference type="AlphaFoldDB" id="A0A7G9FNF0"/>
<protein>
    <recommendedName>
        <fullName evidence="4">X-X-X-Leu-X-X-Gly heptad repeats</fullName>
    </recommendedName>
</protein>
<dbReference type="KEGG" id="wcp:H9Q76_01910"/>
<accession>A0A7G9FNF0</accession>
<feature type="region of interest" description="Disordered" evidence="1">
    <location>
        <begin position="319"/>
        <end position="345"/>
    </location>
</feature>
<evidence type="ECO:0008006" key="4">
    <source>
        <dbReference type="Google" id="ProtNLM"/>
    </source>
</evidence>
<evidence type="ECO:0000313" key="3">
    <source>
        <dbReference type="Proteomes" id="UP000515819"/>
    </source>
</evidence>
<sequence length="720" mass="74469">MKRLNKKEWKKTTKYIAGSAGAVSLAVASCVAGITGSTDVTKYDKEYLAGDDKASDTDATTVMNTDELADTLAENVNMTEKDVDKDETVYVFAKANGDVDNILVNETLKNRDKSDKIEDTTDLKDIVNVKGDETFTQNGNKITWDAAGNEISYQGTTDKELPVSVKATYYLDGNEISPEDLAGKSGKVKIRLDYTSNETVTKEVNGKDEDISVPFVAVSGMVLGNNFKNIQVTNGKYLTQGESNIVVGYAIPGLDDGVKDAAADLDTEIPEYVEVSADVTDFSLDMTVTLLVNGSEMNFSGGVDLTDLDKLTDSLSSAGDQLADGSGELSDGATQVSDGAGTLADKMGDLTSGAGSLKAGMESLSSSSGDLSNGVSVINQSAQAIAAGVNTLDTAVNTKMTEEEQAAVAKQAASQVSASVEAQFAAGTDTYNYIYNSAVNNYTTSMSNATDQIAQAYINSDAYTAFYNAALSSKAMEYATENAPKLMQAYNLDYQTAFNQAYNGALQNAELQAGVAASVQGAFKQMAQQTTTSLAEGGKAAIGQSVVDACKSAATQAASQAAGQAAVQGAETAKATIASQIEATQANGYSLVSGANALAQGTSTLAGSIPALKNGISQLVSGANALASGAGQLKDGAVTLADGASQVADGAGTLNESLVTLNNEAIKKMISAYNGDVKDSVERLQAAMEAATEYDSFGGKPDNTAGVTKFIIKTAAIAAE</sequence>
<proteinExistence type="predicted"/>
<reference evidence="2 3" key="1">
    <citation type="submission" date="2020-08" db="EMBL/GenBank/DDBJ databases">
        <authorList>
            <person name="Liu C."/>
            <person name="Sun Q."/>
        </authorList>
    </citation>
    <scope>NUCLEOTIDE SEQUENCE [LARGE SCALE GENOMIC DNA]</scope>
    <source>
        <strain evidence="2 3">NSJ-4</strain>
    </source>
</reference>
<evidence type="ECO:0000313" key="2">
    <source>
        <dbReference type="EMBL" id="QNM00082.1"/>
    </source>
</evidence>
<name>A0A7G9FNF0_9FIRM</name>
<dbReference type="Proteomes" id="UP000515819">
    <property type="component" value="Chromosome"/>
</dbReference>
<dbReference type="RefSeq" id="WP_118374258.1">
    <property type="nucleotide sequence ID" value="NZ_CP060632.1"/>
</dbReference>
<dbReference type="NCBIfam" id="TIGR03057">
    <property type="entry name" value="xxxLxxG_by_4"/>
    <property type="match status" value="5"/>
</dbReference>
<dbReference type="EMBL" id="CP060632">
    <property type="protein sequence ID" value="QNM00082.1"/>
    <property type="molecule type" value="Genomic_DNA"/>
</dbReference>
<organism evidence="2 3">
    <name type="scientific">Wujia chipingensis</name>
    <dbReference type="NCBI Taxonomy" id="2763670"/>
    <lineage>
        <taxon>Bacteria</taxon>
        <taxon>Bacillati</taxon>
        <taxon>Bacillota</taxon>
        <taxon>Clostridia</taxon>
        <taxon>Lachnospirales</taxon>
        <taxon>Lachnospiraceae</taxon>
        <taxon>Wujia</taxon>
    </lineage>
</organism>
<keyword evidence="3" id="KW-1185">Reference proteome</keyword>
<gene>
    <name evidence="2" type="ORF">H9Q76_01910</name>
</gene>
<evidence type="ECO:0000256" key="1">
    <source>
        <dbReference type="SAM" id="MobiDB-lite"/>
    </source>
</evidence>